<proteinExistence type="predicted"/>
<dbReference type="OrthoDB" id="2440340at2759"/>
<protein>
    <submittedName>
        <fullName evidence="2">12491_t:CDS:1</fullName>
    </submittedName>
</protein>
<dbReference type="Proteomes" id="UP000789342">
    <property type="component" value="Unassembled WGS sequence"/>
</dbReference>
<reference evidence="2" key="1">
    <citation type="submission" date="2021-06" db="EMBL/GenBank/DDBJ databases">
        <authorList>
            <person name="Kallberg Y."/>
            <person name="Tangrot J."/>
            <person name="Rosling A."/>
        </authorList>
    </citation>
    <scope>NUCLEOTIDE SEQUENCE</scope>
    <source>
        <strain evidence="2">CL551</strain>
    </source>
</reference>
<gene>
    <name evidence="2" type="ORF">AMORRO_LOCUS6919</name>
</gene>
<organism evidence="2 3">
    <name type="scientific">Acaulospora morrowiae</name>
    <dbReference type="NCBI Taxonomy" id="94023"/>
    <lineage>
        <taxon>Eukaryota</taxon>
        <taxon>Fungi</taxon>
        <taxon>Fungi incertae sedis</taxon>
        <taxon>Mucoromycota</taxon>
        <taxon>Glomeromycotina</taxon>
        <taxon>Glomeromycetes</taxon>
        <taxon>Diversisporales</taxon>
        <taxon>Acaulosporaceae</taxon>
        <taxon>Acaulospora</taxon>
    </lineage>
</organism>
<accession>A0A9N9G6Q4</accession>
<evidence type="ECO:0000313" key="2">
    <source>
        <dbReference type="EMBL" id="CAG8581215.1"/>
    </source>
</evidence>
<sequence>MELVYLKQKSSSDSSEKPTKNIVVNPENQTESNSDSTNTILENKGEKNFEQLETHTIIVPAISISNKVQSCWPSHETSFQKITEERKWHLSSGRKVEDILYAHTLKLEYEQPAHSFIIDTSDDNIKNLFTKEEWNEIMNSNKKTVPGIDKNLARHLLNYKKKTLSEMRAHVFTYLLDEYESPKNRLTQSHAEGWYAINIWSILIDKAFLNIPSIELVRGDTCSIASSNRKNDNEIHVYRIKGQGKALGRRIDDIFQNTVNDYEYGGIEVAKTCQVKKIEIVGLLHSRLQLQQLLMDYGGGSCLRLRKEATRNIPLHLDDVMELIILITNILKAKLRIKRCIEALKNEPEDESFLQEITQPLSCPSTPPGIIQLAKPIITPEKKKIPTVRNGVIRDEEISVNIF</sequence>
<comment type="caution">
    <text evidence="2">The sequence shown here is derived from an EMBL/GenBank/DDBJ whole genome shotgun (WGS) entry which is preliminary data.</text>
</comment>
<dbReference type="EMBL" id="CAJVPV010004903">
    <property type="protein sequence ID" value="CAG8581215.1"/>
    <property type="molecule type" value="Genomic_DNA"/>
</dbReference>
<feature type="region of interest" description="Disordered" evidence="1">
    <location>
        <begin position="1"/>
        <end position="37"/>
    </location>
</feature>
<evidence type="ECO:0000313" key="3">
    <source>
        <dbReference type="Proteomes" id="UP000789342"/>
    </source>
</evidence>
<name>A0A9N9G6Q4_9GLOM</name>
<evidence type="ECO:0000256" key="1">
    <source>
        <dbReference type="SAM" id="MobiDB-lite"/>
    </source>
</evidence>
<dbReference type="AlphaFoldDB" id="A0A9N9G6Q4"/>
<keyword evidence="3" id="KW-1185">Reference proteome</keyword>
<feature type="compositionally biased region" description="Polar residues" evidence="1">
    <location>
        <begin position="26"/>
        <end position="37"/>
    </location>
</feature>